<dbReference type="InterPro" id="IPR001610">
    <property type="entry name" value="PAC"/>
</dbReference>
<evidence type="ECO:0000259" key="5">
    <source>
        <dbReference type="PROSITE" id="PS50113"/>
    </source>
</evidence>
<dbReference type="PROSITE" id="PS50113">
    <property type="entry name" value="PAC"/>
    <property type="match status" value="1"/>
</dbReference>
<reference evidence="6" key="1">
    <citation type="submission" date="2023-08" db="EMBL/GenBank/DDBJ databases">
        <title>Comparative genomics and taxonomic characterization of three novel marine species of genus Marivirga.</title>
        <authorList>
            <person name="Muhammad N."/>
            <person name="Kim S.-G."/>
        </authorList>
    </citation>
    <scope>NUCLEOTIDE SEQUENCE</scope>
    <source>
        <strain evidence="6">BKB1-2</strain>
    </source>
</reference>
<dbReference type="InterPro" id="IPR035965">
    <property type="entry name" value="PAS-like_dom_sf"/>
</dbReference>
<dbReference type="PANTHER" id="PTHR44757">
    <property type="entry name" value="DIGUANYLATE CYCLASE DGCP"/>
    <property type="match status" value="1"/>
</dbReference>
<evidence type="ECO:0000313" key="6">
    <source>
        <dbReference type="EMBL" id="WNB18362.1"/>
    </source>
</evidence>
<dbReference type="SMART" id="SM00086">
    <property type="entry name" value="PAC"/>
    <property type="match status" value="1"/>
</dbReference>
<dbReference type="InterPro" id="IPR036097">
    <property type="entry name" value="HisK_dim/P_sf"/>
</dbReference>
<dbReference type="InterPro" id="IPR000014">
    <property type="entry name" value="PAS"/>
</dbReference>
<evidence type="ECO:0000256" key="1">
    <source>
        <dbReference type="ARBA" id="ARBA00000085"/>
    </source>
</evidence>
<dbReference type="PROSITE" id="PS50112">
    <property type="entry name" value="PAS"/>
    <property type="match status" value="1"/>
</dbReference>
<dbReference type="SUPFAM" id="SSF47384">
    <property type="entry name" value="Homodimeric domain of signal transducing histidine kinase"/>
    <property type="match status" value="1"/>
</dbReference>
<dbReference type="RefSeq" id="WP_322347894.1">
    <property type="nucleotide sequence ID" value="NZ_CP129968.2"/>
</dbReference>
<feature type="transmembrane region" description="Helical" evidence="3">
    <location>
        <begin position="51"/>
        <end position="66"/>
    </location>
</feature>
<proteinExistence type="predicted"/>
<organism evidence="6">
    <name type="scientific">Marivirga arenosa</name>
    <dbReference type="NCBI Taxonomy" id="3059076"/>
    <lineage>
        <taxon>Bacteria</taxon>
        <taxon>Pseudomonadati</taxon>
        <taxon>Bacteroidota</taxon>
        <taxon>Cytophagia</taxon>
        <taxon>Cytophagales</taxon>
        <taxon>Marivirgaceae</taxon>
        <taxon>Marivirga</taxon>
    </lineage>
</organism>
<dbReference type="InterPro" id="IPR052155">
    <property type="entry name" value="Biofilm_reg_signaling"/>
</dbReference>
<keyword evidence="3" id="KW-0472">Membrane</keyword>
<dbReference type="CDD" id="cd00082">
    <property type="entry name" value="HisKA"/>
    <property type="match status" value="1"/>
</dbReference>
<dbReference type="Gene3D" id="3.30.450.20">
    <property type="entry name" value="PAS domain"/>
    <property type="match status" value="2"/>
</dbReference>
<accession>A0AA51ZX62</accession>
<evidence type="ECO:0000259" key="4">
    <source>
        <dbReference type="PROSITE" id="PS50112"/>
    </source>
</evidence>
<protein>
    <recommendedName>
        <fullName evidence="2">histidine kinase</fullName>
        <ecNumber evidence="2">2.7.13.3</ecNumber>
    </recommendedName>
</protein>
<name>A0AA51ZX62_9BACT</name>
<dbReference type="InterPro" id="IPR000700">
    <property type="entry name" value="PAS-assoc_C"/>
</dbReference>
<gene>
    <name evidence="6" type="ORF">QYS47_30000</name>
</gene>
<dbReference type="KEGG" id="marp:QYS47_30000"/>
<dbReference type="CDD" id="cd00130">
    <property type="entry name" value="PAS"/>
    <property type="match status" value="2"/>
</dbReference>
<feature type="transmembrane region" description="Helical" evidence="3">
    <location>
        <begin position="12"/>
        <end position="31"/>
    </location>
</feature>
<dbReference type="SUPFAM" id="SSF55785">
    <property type="entry name" value="PYP-like sensor domain (PAS domain)"/>
    <property type="match status" value="2"/>
</dbReference>
<keyword evidence="3" id="KW-1133">Transmembrane helix</keyword>
<feature type="domain" description="PAC" evidence="5">
    <location>
        <begin position="268"/>
        <end position="320"/>
    </location>
</feature>
<evidence type="ECO:0000256" key="2">
    <source>
        <dbReference type="ARBA" id="ARBA00012438"/>
    </source>
</evidence>
<dbReference type="EC" id="2.7.13.3" evidence="2"/>
<dbReference type="PANTHER" id="PTHR44757:SF2">
    <property type="entry name" value="BIOFILM ARCHITECTURE MAINTENANCE PROTEIN MBAA"/>
    <property type="match status" value="1"/>
</dbReference>
<keyword evidence="3" id="KW-0812">Transmembrane</keyword>
<dbReference type="GO" id="GO:0000155">
    <property type="term" value="F:phosphorelay sensor kinase activity"/>
    <property type="evidence" value="ECO:0007669"/>
    <property type="project" value="InterPro"/>
</dbReference>
<evidence type="ECO:0000256" key="3">
    <source>
        <dbReference type="SAM" id="Phobius"/>
    </source>
</evidence>
<comment type="catalytic activity">
    <reaction evidence="1">
        <text>ATP + protein L-histidine = ADP + protein N-phospho-L-histidine.</text>
        <dbReference type="EC" id="2.7.13.3"/>
    </reaction>
</comment>
<dbReference type="AlphaFoldDB" id="A0AA51ZX62"/>
<sequence length="399" mass="46478">MKIEQKDWLIPFIYLILGVFWISLSDNLLFFMNEKFNWSTETVNAISKWKGILYVIITATLLYFLIKRKTHTLKLIKNDFQRLFQDNPNPMYIFEVSTQNILLANKAASSQYGYSSNEMSQLNLKDLRPYSEQARLQQHLKNLKEEFTDSGELLHMDKAGNYFYVNIFSHKTIYKGKECRIVNAININDKILAEIERENFQKALNKAALVSITGINGNIQEVNSEFCRVSGFSRKELVGQPIKVLESGYHTSNFWNEMWTQIKAGELWRADIKNKNKAGKEYWVDIVISPIKNHDGEIYKFMSISYDITEKKKLEHDQKNLLEDFTEYAFQTSHELRGPLTSMMGLTTIFEKYDDPSYVINKLKATAKQMDAVIRKMNESLSRTALNLIQEKRENQSSG</sequence>
<dbReference type="InterPro" id="IPR003661">
    <property type="entry name" value="HisK_dim/P_dom"/>
</dbReference>
<dbReference type="Pfam" id="PF13426">
    <property type="entry name" value="PAS_9"/>
    <property type="match status" value="2"/>
</dbReference>
<feature type="domain" description="PAS" evidence="4">
    <location>
        <begin position="196"/>
        <end position="246"/>
    </location>
</feature>
<dbReference type="SMART" id="SM00091">
    <property type="entry name" value="PAS"/>
    <property type="match status" value="2"/>
</dbReference>
<dbReference type="EMBL" id="CP129968">
    <property type="protein sequence ID" value="WNB18362.1"/>
    <property type="molecule type" value="Genomic_DNA"/>
</dbReference>
<dbReference type="NCBIfam" id="TIGR00229">
    <property type="entry name" value="sensory_box"/>
    <property type="match status" value="2"/>
</dbReference>
<dbReference type="Proteomes" id="UP001232019">
    <property type="component" value="Chromosome"/>
</dbReference>